<protein>
    <submittedName>
        <fullName evidence="2">Uncharacterized protein</fullName>
    </submittedName>
</protein>
<evidence type="ECO:0000313" key="3">
    <source>
        <dbReference type="Proteomes" id="UP000499080"/>
    </source>
</evidence>
<evidence type="ECO:0000256" key="1">
    <source>
        <dbReference type="SAM" id="MobiDB-lite"/>
    </source>
</evidence>
<comment type="caution">
    <text evidence="2">The sequence shown here is derived from an EMBL/GenBank/DDBJ whole genome shotgun (WGS) entry which is preliminary data.</text>
</comment>
<evidence type="ECO:0000313" key="2">
    <source>
        <dbReference type="EMBL" id="GBN52535.1"/>
    </source>
</evidence>
<sequence>MMRTAPELAPPLQASRPRQWEDVWPLRVIQRAAGPIQGGSSLESGFKPGALRSRSRNLTTRPVQPYFSNDVKTTAVNWLNGQGRDFYQAGLNKLVLRSDKCLNRFGDDVEK</sequence>
<feature type="region of interest" description="Disordered" evidence="1">
    <location>
        <begin position="38"/>
        <end position="64"/>
    </location>
</feature>
<dbReference type="AlphaFoldDB" id="A0A4Y2PKP4"/>
<organism evidence="2 3">
    <name type="scientific">Araneus ventricosus</name>
    <name type="common">Orbweaver spider</name>
    <name type="synonym">Epeira ventricosa</name>
    <dbReference type="NCBI Taxonomy" id="182803"/>
    <lineage>
        <taxon>Eukaryota</taxon>
        <taxon>Metazoa</taxon>
        <taxon>Ecdysozoa</taxon>
        <taxon>Arthropoda</taxon>
        <taxon>Chelicerata</taxon>
        <taxon>Arachnida</taxon>
        <taxon>Araneae</taxon>
        <taxon>Araneomorphae</taxon>
        <taxon>Entelegynae</taxon>
        <taxon>Araneoidea</taxon>
        <taxon>Araneidae</taxon>
        <taxon>Araneus</taxon>
    </lineage>
</organism>
<gene>
    <name evidence="2" type="ORF">AVEN_87303_1</name>
</gene>
<name>A0A4Y2PKP4_ARAVE</name>
<accession>A0A4Y2PKP4</accession>
<reference evidence="2 3" key="1">
    <citation type="journal article" date="2019" name="Sci. Rep.">
        <title>Orb-weaving spider Araneus ventricosus genome elucidates the spidroin gene catalogue.</title>
        <authorList>
            <person name="Kono N."/>
            <person name="Nakamura H."/>
            <person name="Ohtoshi R."/>
            <person name="Moran D.A.P."/>
            <person name="Shinohara A."/>
            <person name="Yoshida Y."/>
            <person name="Fujiwara M."/>
            <person name="Mori M."/>
            <person name="Tomita M."/>
            <person name="Arakawa K."/>
        </authorList>
    </citation>
    <scope>NUCLEOTIDE SEQUENCE [LARGE SCALE GENOMIC DNA]</scope>
</reference>
<keyword evidence="3" id="KW-1185">Reference proteome</keyword>
<proteinExistence type="predicted"/>
<dbReference type="Proteomes" id="UP000499080">
    <property type="component" value="Unassembled WGS sequence"/>
</dbReference>
<dbReference type="OrthoDB" id="616263at2759"/>
<dbReference type="EMBL" id="BGPR01011695">
    <property type="protein sequence ID" value="GBN52535.1"/>
    <property type="molecule type" value="Genomic_DNA"/>
</dbReference>